<dbReference type="InterPro" id="IPR016197">
    <property type="entry name" value="Chromo-like_dom_sf"/>
</dbReference>
<comment type="caution">
    <text evidence="3">The sequence shown here is derived from an EMBL/GenBank/DDBJ whole genome shotgun (WGS) entry which is preliminary data.</text>
</comment>
<dbReference type="Proteomes" id="UP000321947">
    <property type="component" value="Unassembled WGS sequence"/>
</dbReference>
<reference evidence="3 4" key="1">
    <citation type="submission" date="2019-08" db="EMBL/GenBank/DDBJ databases">
        <title>Draft genome sequences of two oriental melons (Cucumis melo L. var makuwa).</title>
        <authorList>
            <person name="Kwon S.-Y."/>
        </authorList>
    </citation>
    <scope>NUCLEOTIDE SEQUENCE [LARGE SCALE GENOMIC DNA]</scope>
    <source>
        <strain evidence="4">cv. Chang Bougi</strain>
        <tissue evidence="3">Leaf</tissue>
    </source>
</reference>
<feature type="domain" description="Integrase zinc-binding" evidence="1">
    <location>
        <begin position="129"/>
        <end position="182"/>
    </location>
</feature>
<evidence type="ECO:0000313" key="3">
    <source>
        <dbReference type="EMBL" id="TYJ96202.1"/>
    </source>
</evidence>
<evidence type="ECO:0000313" key="4">
    <source>
        <dbReference type="Proteomes" id="UP000321947"/>
    </source>
</evidence>
<feature type="domain" description="Tf2-1-like SH3-like" evidence="2">
    <location>
        <begin position="312"/>
        <end position="365"/>
    </location>
</feature>
<evidence type="ECO:0000259" key="2">
    <source>
        <dbReference type="Pfam" id="PF24626"/>
    </source>
</evidence>
<sequence>MRQRRWLELVKDYDCEILYHPGKANVVADALSMKVAHSAALITKQAPLLRDFERAEITVSVREVTSQLAQLSVQLTLRQRIIVAQLNDPYLVEKRLLAEAGQGEEFSISSDDGLTFDRRLCVSKDGAVKAELLTEAHSSPFTMHPGSTKMYQDLRRVYWWRNMKREVADFVSRCLVCQQVKAPRQKPAGLLQPLSVPGWKWESVSMDFIAGLLRTLRGDARFTSKFWKGLQLALGTRLDFSTAFHPQTGDQTERLNQILEDMLRACVLVLEDILSCEPFAFDEIGEQGLLGPELVQTTNAAMQKIRAPPMKGVLRFVKKGKLSPRFVGPFEILEQIGPVAYRLVLPPSLSTVHDVFHVSMLRKYVVDPMHVVDFEPLQINENLSYEEQPVEILAREVKVLRNRGISLVKVLWQNHQVEEATWEKEDDIRAQYSELFED</sequence>
<evidence type="ECO:0000259" key="1">
    <source>
        <dbReference type="Pfam" id="PF17921"/>
    </source>
</evidence>
<dbReference type="InterPro" id="IPR056924">
    <property type="entry name" value="SH3_Tf2-1"/>
</dbReference>
<dbReference type="PANTHER" id="PTHR46148">
    <property type="entry name" value="CHROMO DOMAIN-CONTAINING PROTEIN"/>
    <property type="match status" value="1"/>
</dbReference>
<dbReference type="InterPro" id="IPR036397">
    <property type="entry name" value="RNaseH_sf"/>
</dbReference>
<dbReference type="SUPFAM" id="SSF53098">
    <property type="entry name" value="Ribonuclease H-like"/>
    <property type="match status" value="1"/>
</dbReference>
<dbReference type="PANTHER" id="PTHR46148:SF60">
    <property type="entry name" value="CHROMO DOMAIN-CONTAINING PROTEIN"/>
    <property type="match status" value="1"/>
</dbReference>
<protein>
    <submittedName>
        <fullName evidence="3">Pol protein</fullName>
    </submittedName>
</protein>
<accession>A0A5D3B8N4</accession>
<dbReference type="InterPro" id="IPR012337">
    <property type="entry name" value="RNaseH-like_sf"/>
</dbReference>
<organism evidence="3 4">
    <name type="scientific">Cucumis melo var. makuwa</name>
    <name type="common">Oriental melon</name>
    <dbReference type="NCBI Taxonomy" id="1194695"/>
    <lineage>
        <taxon>Eukaryota</taxon>
        <taxon>Viridiplantae</taxon>
        <taxon>Streptophyta</taxon>
        <taxon>Embryophyta</taxon>
        <taxon>Tracheophyta</taxon>
        <taxon>Spermatophyta</taxon>
        <taxon>Magnoliopsida</taxon>
        <taxon>eudicotyledons</taxon>
        <taxon>Gunneridae</taxon>
        <taxon>Pentapetalae</taxon>
        <taxon>rosids</taxon>
        <taxon>fabids</taxon>
        <taxon>Cucurbitales</taxon>
        <taxon>Cucurbitaceae</taxon>
        <taxon>Benincaseae</taxon>
        <taxon>Cucumis</taxon>
    </lineage>
</organism>
<dbReference type="AlphaFoldDB" id="A0A5D3B8N4"/>
<dbReference type="Pfam" id="PF17921">
    <property type="entry name" value="Integrase_H2C2"/>
    <property type="match status" value="1"/>
</dbReference>
<dbReference type="Pfam" id="PF24626">
    <property type="entry name" value="SH3_Tf2-1"/>
    <property type="match status" value="1"/>
</dbReference>
<dbReference type="Gene3D" id="3.30.420.10">
    <property type="entry name" value="Ribonuclease H-like superfamily/Ribonuclease H"/>
    <property type="match status" value="1"/>
</dbReference>
<proteinExistence type="predicted"/>
<dbReference type="SUPFAM" id="SSF54160">
    <property type="entry name" value="Chromo domain-like"/>
    <property type="match status" value="1"/>
</dbReference>
<gene>
    <name evidence="3" type="ORF">E5676_scaffold261G00350</name>
</gene>
<name>A0A5D3B8N4_CUCMM</name>
<dbReference type="InterPro" id="IPR041588">
    <property type="entry name" value="Integrase_H2C2"/>
</dbReference>
<dbReference type="GO" id="GO:0003676">
    <property type="term" value="F:nucleic acid binding"/>
    <property type="evidence" value="ECO:0007669"/>
    <property type="project" value="InterPro"/>
</dbReference>
<dbReference type="Gene3D" id="1.10.340.70">
    <property type="match status" value="1"/>
</dbReference>
<dbReference type="EMBL" id="SSTD01019758">
    <property type="protein sequence ID" value="TYJ96202.1"/>
    <property type="molecule type" value="Genomic_DNA"/>
</dbReference>